<comment type="caution">
    <text evidence="2">The sequence shown here is derived from an EMBL/GenBank/DDBJ whole genome shotgun (WGS) entry which is preliminary data.</text>
</comment>
<dbReference type="OrthoDB" id="1414696at2759"/>
<evidence type="ECO:0000313" key="2">
    <source>
        <dbReference type="EMBL" id="RDY14189.1"/>
    </source>
</evidence>
<protein>
    <submittedName>
        <fullName evidence="2">Uncharacterized protein</fullName>
    </submittedName>
</protein>
<evidence type="ECO:0000256" key="1">
    <source>
        <dbReference type="SAM" id="MobiDB-lite"/>
    </source>
</evidence>
<name>A0A371IGL6_MUCPR</name>
<organism evidence="2 3">
    <name type="scientific">Mucuna pruriens</name>
    <name type="common">Velvet bean</name>
    <name type="synonym">Dolichos pruriens</name>
    <dbReference type="NCBI Taxonomy" id="157652"/>
    <lineage>
        <taxon>Eukaryota</taxon>
        <taxon>Viridiplantae</taxon>
        <taxon>Streptophyta</taxon>
        <taxon>Embryophyta</taxon>
        <taxon>Tracheophyta</taxon>
        <taxon>Spermatophyta</taxon>
        <taxon>Magnoliopsida</taxon>
        <taxon>eudicotyledons</taxon>
        <taxon>Gunneridae</taxon>
        <taxon>Pentapetalae</taxon>
        <taxon>rosids</taxon>
        <taxon>fabids</taxon>
        <taxon>Fabales</taxon>
        <taxon>Fabaceae</taxon>
        <taxon>Papilionoideae</taxon>
        <taxon>50 kb inversion clade</taxon>
        <taxon>NPAAA clade</taxon>
        <taxon>indigoferoid/millettioid clade</taxon>
        <taxon>Phaseoleae</taxon>
        <taxon>Mucuna</taxon>
    </lineage>
</organism>
<dbReference type="EMBL" id="QJKJ01000118">
    <property type="protein sequence ID" value="RDY14189.1"/>
    <property type="molecule type" value="Genomic_DNA"/>
</dbReference>
<gene>
    <name evidence="2" type="ORF">CR513_00778</name>
</gene>
<dbReference type="AlphaFoldDB" id="A0A371IGL6"/>
<accession>A0A371IGL6</accession>
<reference evidence="2" key="1">
    <citation type="submission" date="2018-05" db="EMBL/GenBank/DDBJ databases">
        <title>Draft genome of Mucuna pruriens seed.</title>
        <authorList>
            <person name="Nnadi N.E."/>
            <person name="Vos R."/>
            <person name="Hasami M.H."/>
            <person name="Devisetty U.K."/>
            <person name="Aguiy J.C."/>
        </authorList>
    </citation>
    <scope>NUCLEOTIDE SEQUENCE [LARGE SCALE GENOMIC DNA]</scope>
    <source>
        <strain evidence="2">JCA_2017</strain>
    </source>
</reference>
<feature type="compositionally biased region" description="Low complexity" evidence="1">
    <location>
        <begin position="233"/>
        <end position="251"/>
    </location>
</feature>
<feature type="compositionally biased region" description="Polar residues" evidence="1">
    <location>
        <begin position="220"/>
        <end position="232"/>
    </location>
</feature>
<feature type="non-terminal residue" evidence="2">
    <location>
        <position position="1"/>
    </location>
</feature>
<feature type="region of interest" description="Disordered" evidence="1">
    <location>
        <begin position="196"/>
        <end position="257"/>
    </location>
</feature>
<evidence type="ECO:0000313" key="3">
    <source>
        <dbReference type="Proteomes" id="UP000257109"/>
    </source>
</evidence>
<sequence>MRGVGMQSKSKQRLTTIKCNYATPNAIAITVFMFSSNNQGYSGSITLVTIRISPGDSYGNRQWFVRCHTEDLHNRYLMSWQGLRLTMMDQSMIDAASGGALMDKTLVGAKRLISNMVSNTKQFGIKGASQPQMVNEISAINNLRLVNQLTKLTSLVRQLVVRQHQPSIATKVCGICTSVEHPTDICPTLQEIESDHPKSVGALGPSQGPYVAQRFGSAPNAPQTQSGYWLSNPQYQAQPFQQHQQHRMPPQGNSPSLEDLMKQLATSNLEFQQNMNSSNIQFQKNMSATI</sequence>
<dbReference type="Proteomes" id="UP000257109">
    <property type="component" value="Unassembled WGS sequence"/>
</dbReference>
<keyword evidence="3" id="KW-1185">Reference proteome</keyword>
<proteinExistence type="predicted"/>